<dbReference type="Proteomes" id="UP000091857">
    <property type="component" value="Chromosome 12"/>
</dbReference>
<accession>A0A2C9UY21</accession>
<feature type="transmembrane region" description="Helical" evidence="19">
    <location>
        <begin position="467"/>
        <end position="485"/>
    </location>
</feature>
<protein>
    <recommendedName>
        <fullName evidence="4">glucan endo-1,3-beta-D-glucosidase</fullName>
        <ecNumber evidence="4">3.2.1.39</ecNumber>
    </recommendedName>
    <alternativeName>
        <fullName evidence="15">(1-&gt;3)-beta-glucan endohydrolase</fullName>
    </alternativeName>
    <alternativeName>
        <fullName evidence="16">Beta-1,3-endoglucanase</fullName>
    </alternativeName>
</protein>
<dbReference type="GO" id="GO:0005975">
    <property type="term" value="P:carbohydrate metabolic process"/>
    <property type="evidence" value="ECO:0007669"/>
    <property type="project" value="InterPro"/>
</dbReference>
<evidence type="ECO:0000256" key="3">
    <source>
        <dbReference type="ARBA" id="ARBA00008773"/>
    </source>
</evidence>
<reference evidence="23" key="1">
    <citation type="journal article" date="2016" name="Nat. Biotechnol.">
        <title>Sequencing wild and cultivated cassava and related species reveals extensive interspecific hybridization and genetic diversity.</title>
        <authorList>
            <person name="Bredeson J.V."/>
            <person name="Lyons J.B."/>
            <person name="Prochnik S.E."/>
            <person name="Wu G.A."/>
            <person name="Ha C.M."/>
            <person name="Edsinger-Gonzales E."/>
            <person name="Grimwood J."/>
            <person name="Schmutz J."/>
            <person name="Rabbi I.Y."/>
            <person name="Egesi C."/>
            <person name="Nauluvula P."/>
            <person name="Lebot V."/>
            <person name="Ndunguru J."/>
            <person name="Mkamilo G."/>
            <person name="Bart R.S."/>
            <person name="Setter T.L."/>
            <person name="Gleadow R.M."/>
            <person name="Kulakow P."/>
            <person name="Ferguson M.E."/>
            <person name="Rounsley S."/>
            <person name="Rokhsar D.S."/>
        </authorList>
    </citation>
    <scope>NUCLEOTIDE SEQUENCE [LARGE SCALE GENOMIC DNA]</scope>
    <source>
        <strain evidence="23">cv. AM560-2</strain>
    </source>
</reference>
<evidence type="ECO:0000256" key="4">
    <source>
        <dbReference type="ARBA" id="ARBA00012780"/>
    </source>
</evidence>
<evidence type="ECO:0000256" key="7">
    <source>
        <dbReference type="ARBA" id="ARBA00022729"/>
    </source>
</evidence>
<dbReference type="OrthoDB" id="408788at2759"/>
<dbReference type="OMA" id="KMEVYLF"/>
<dbReference type="GO" id="GO:0098552">
    <property type="term" value="C:side of membrane"/>
    <property type="evidence" value="ECO:0007669"/>
    <property type="project" value="UniProtKB-KW"/>
</dbReference>
<dbReference type="PROSITE" id="PS00587">
    <property type="entry name" value="GLYCOSYL_HYDROL_F17"/>
    <property type="match status" value="1"/>
</dbReference>
<evidence type="ECO:0000256" key="13">
    <source>
        <dbReference type="ARBA" id="ARBA00023288"/>
    </source>
</evidence>
<evidence type="ECO:0000256" key="2">
    <source>
        <dbReference type="ARBA" id="ARBA00004609"/>
    </source>
</evidence>
<name>A0A2C9UY21_MANES</name>
<dbReference type="Gramene" id="Manes.12G144400.1.v8.1">
    <property type="protein sequence ID" value="Manes.12G144400.1.v8.1.CDS"/>
    <property type="gene ID" value="Manes.12G144400.v8.1"/>
</dbReference>
<feature type="chain" id="PRO_5012293634" description="glucan endo-1,3-beta-D-glucosidase" evidence="20">
    <location>
        <begin position="25"/>
        <end position="486"/>
    </location>
</feature>
<dbReference type="STRING" id="3983.A0A2C9UY21"/>
<dbReference type="FunFam" id="1.20.58.1040:FF:000002">
    <property type="entry name" value="Glucan endo-1,3-beta-glucosidase 8"/>
    <property type="match status" value="1"/>
</dbReference>
<keyword evidence="13" id="KW-0449">Lipoprotein</keyword>
<dbReference type="GO" id="GO:0006952">
    <property type="term" value="P:defense response"/>
    <property type="evidence" value="ECO:0007669"/>
    <property type="project" value="UniProtKB-KW"/>
</dbReference>
<evidence type="ECO:0000256" key="17">
    <source>
        <dbReference type="RuleBase" id="RU004335"/>
    </source>
</evidence>
<evidence type="ECO:0000256" key="19">
    <source>
        <dbReference type="SAM" id="Phobius"/>
    </source>
</evidence>
<dbReference type="FunFam" id="3.20.20.80:FF:000008">
    <property type="entry name" value="Glucan endo-1,3-beta-glucosidase 5"/>
    <property type="match status" value="1"/>
</dbReference>
<comment type="similarity">
    <text evidence="3 17">Belongs to the glycosyl hydrolase 17 family.</text>
</comment>
<dbReference type="InterPro" id="IPR017853">
    <property type="entry name" value="GH"/>
</dbReference>
<dbReference type="InterPro" id="IPR012946">
    <property type="entry name" value="X8"/>
</dbReference>
<dbReference type="AlphaFoldDB" id="A0A2C9UY21"/>
<comment type="caution">
    <text evidence="22">The sequence shown here is derived from an EMBL/GenBank/DDBJ whole genome shotgun (WGS) entry which is preliminary data.</text>
</comment>
<evidence type="ECO:0000256" key="18">
    <source>
        <dbReference type="RuleBase" id="RU004336"/>
    </source>
</evidence>
<dbReference type="Gene3D" id="3.20.20.80">
    <property type="entry name" value="Glycosidases"/>
    <property type="match status" value="1"/>
</dbReference>
<evidence type="ECO:0000256" key="15">
    <source>
        <dbReference type="ARBA" id="ARBA00033335"/>
    </source>
</evidence>
<keyword evidence="11" id="KW-1015">Disulfide bond</keyword>
<dbReference type="Pfam" id="PF07983">
    <property type="entry name" value="X8"/>
    <property type="match status" value="1"/>
</dbReference>
<evidence type="ECO:0000256" key="1">
    <source>
        <dbReference type="ARBA" id="ARBA00000382"/>
    </source>
</evidence>
<keyword evidence="14 18" id="KW-0326">Glycosidase</keyword>
<keyword evidence="9" id="KW-0611">Plant defense</keyword>
<evidence type="ECO:0000256" key="9">
    <source>
        <dbReference type="ARBA" id="ARBA00022821"/>
    </source>
</evidence>
<organism evidence="22 23">
    <name type="scientific">Manihot esculenta</name>
    <name type="common">Cassava</name>
    <name type="synonym">Jatropha manihot</name>
    <dbReference type="NCBI Taxonomy" id="3983"/>
    <lineage>
        <taxon>Eukaryota</taxon>
        <taxon>Viridiplantae</taxon>
        <taxon>Streptophyta</taxon>
        <taxon>Embryophyta</taxon>
        <taxon>Tracheophyta</taxon>
        <taxon>Spermatophyta</taxon>
        <taxon>Magnoliopsida</taxon>
        <taxon>eudicotyledons</taxon>
        <taxon>Gunneridae</taxon>
        <taxon>Pentapetalae</taxon>
        <taxon>rosids</taxon>
        <taxon>fabids</taxon>
        <taxon>Malpighiales</taxon>
        <taxon>Euphorbiaceae</taxon>
        <taxon>Crotonoideae</taxon>
        <taxon>Manihoteae</taxon>
        <taxon>Manihot</taxon>
    </lineage>
</organism>
<feature type="domain" description="X8" evidence="21">
    <location>
        <begin position="372"/>
        <end position="455"/>
    </location>
</feature>
<keyword evidence="12" id="KW-0325">Glycoprotein</keyword>
<evidence type="ECO:0000256" key="12">
    <source>
        <dbReference type="ARBA" id="ARBA00023180"/>
    </source>
</evidence>
<evidence type="ECO:0000256" key="20">
    <source>
        <dbReference type="SAM" id="SignalP"/>
    </source>
</evidence>
<dbReference type="EC" id="3.2.1.39" evidence="4"/>
<feature type="signal peptide" evidence="20">
    <location>
        <begin position="1"/>
        <end position="24"/>
    </location>
</feature>
<keyword evidence="10 19" id="KW-0472">Membrane</keyword>
<gene>
    <name evidence="22" type="ORF">MANES_12G144400v8</name>
</gene>
<dbReference type="PANTHER" id="PTHR32227">
    <property type="entry name" value="GLUCAN ENDO-1,3-BETA-GLUCOSIDASE BG1-RELATED-RELATED"/>
    <property type="match status" value="1"/>
</dbReference>
<keyword evidence="19" id="KW-0812">Transmembrane</keyword>
<keyword evidence="6" id="KW-0336">GPI-anchor</keyword>
<evidence type="ECO:0000313" key="22">
    <source>
        <dbReference type="EMBL" id="OAY35960.1"/>
    </source>
</evidence>
<evidence type="ECO:0000256" key="11">
    <source>
        <dbReference type="ARBA" id="ARBA00023157"/>
    </source>
</evidence>
<dbReference type="SMART" id="SM00768">
    <property type="entry name" value="X8"/>
    <property type="match status" value="1"/>
</dbReference>
<evidence type="ECO:0000256" key="16">
    <source>
        <dbReference type="ARBA" id="ARBA00033417"/>
    </source>
</evidence>
<dbReference type="GO" id="GO:0005886">
    <property type="term" value="C:plasma membrane"/>
    <property type="evidence" value="ECO:0000318"/>
    <property type="project" value="GO_Central"/>
</dbReference>
<evidence type="ECO:0000256" key="10">
    <source>
        <dbReference type="ARBA" id="ARBA00023136"/>
    </source>
</evidence>
<keyword evidence="8 18" id="KW-0378">Hydrolase</keyword>
<proteinExistence type="inferred from homology"/>
<comment type="catalytic activity">
    <reaction evidence="1">
        <text>Hydrolysis of (1-&gt;3)-beta-D-glucosidic linkages in (1-&gt;3)-beta-D-glucans.</text>
        <dbReference type="EC" id="3.2.1.39"/>
    </reaction>
</comment>
<comment type="subcellular location">
    <subcellularLocation>
        <location evidence="2">Cell membrane</location>
        <topology evidence="2">Lipid-anchor</topology>
        <topology evidence="2">GPI-anchor</topology>
    </subcellularLocation>
</comment>
<sequence>MAAGACSVLLWSFCMLNIVQVAVSAVVPGVGVNWGNLASHPLPPKIVVKMLKDNGITKVKLFDADSWTLNSLAGSNLEVMVGIPNNMLDYISDSLDNAKDWVKENVTSHLKPKGDKNGVDIRYVAVGNEPFLESYEGKFDDTTFPAIQNVQKALDEAGVGDKIKASTALNADVYAGDKPSQGYFRSDVRDVMLKIVKHLKKNKAPFIVNIYPFLSVYQTTGFPLEYAFFEGSSRKVHDKNVSYSNVFDANYDTLVWALHKAGAPDLKIIIGEVGWPTDASKYATPKYAQKFYDGLLKKLAEKKGTPLRPGMLSVYLFGLLDEDMKSILPGFFERHWGLFRYDGQPKFPMDLSGKGHDKMLIGAKGVQYMTKQWCVLNDEVKEESLIPSALSYACYHSDCTSLSPGSSCGNFNLRGNASYAFNMYFQMSSQDVDACDFNGLGLIVTRNASRGTCLFPVQVVSQGERVLLGYGVNIFLVFVMSFFIFM</sequence>
<dbReference type="InterPro" id="IPR044965">
    <property type="entry name" value="Glyco_hydro_17_plant"/>
</dbReference>
<dbReference type="GO" id="GO:0042973">
    <property type="term" value="F:glucan endo-1,3-beta-D-glucosidase activity"/>
    <property type="evidence" value="ECO:0007669"/>
    <property type="project" value="UniProtKB-EC"/>
</dbReference>
<dbReference type="Gene3D" id="1.20.58.1040">
    <property type="match status" value="1"/>
</dbReference>
<evidence type="ECO:0000256" key="5">
    <source>
        <dbReference type="ARBA" id="ARBA00022475"/>
    </source>
</evidence>
<dbReference type="InterPro" id="IPR000490">
    <property type="entry name" value="Glyco_hydro_17"/>
</dbReference>
<evidence type="ECO:0000256" key="8">
    <source>
        <dbReference type="ARBA" id="ARBA00022801"/>
    </source>
</evidence>
<dbReference type="Pfam" id="PF00332">
    <property type="entry name" value="Glyco_hydro_17"/>
    <property type="match status" value="1"/>
</dbReference>
<dbReference type="EMBL" id="CM004398">
    <property type="protein sequence ID" value="OAY35960.1"/>
    <property type="molecule type" value="Genomic_DNA"/>
</dbReference>
<keyword evidence="19" id="KW-1133">Transmembrane helix</keyword>
<dbReference type="SUPFAM" id="SSF51445">
    <property type="entry name" value="(Trans)glycosidases"/>
    <property type="match status" value="1"/>
</dbReference>
<evidence type="ECO:0000259" key="21">
    <source>
        <dbReference type="SMART" id="SM00768"/>
    </source>
</evidence>
<keyword evidence="7 20" id="KW-0732">Signal</keyword>
<evidence type="ECO:0000256" key="14">
    <source>
        <dbReference type="ARBA" id="ARBA00023295"/>
    </source>
</evidence>
<keyword evidence="5" id="KW-1003">Cell membrane</keyword>
<keyword evidence="23" id="KW-1185">Reference proteome</keyword>
<evidence type="ECO:0000313" key="23">
    <source>
        <dbReference type="Proteomes" id="UP000091857"/>
    </source>
</evidence>
<evidence type="ECO:0000256" key="6">
    <source>
        <dbReference type="ARBA" id="ARBA00022622"/>
    </source>
</evidence>